<proteinExistence type="predicted"/>
<dbReference type="Proteomes" id="UP000034175">
    <property type="component" value="Unassembled WGS sequence"/>
</dbReference>
<name>A0A0G1NZ36_9BACT</name>
<sequence>MALGSDRFNAEFDEAHRTCSVPGCGQPIMTGECYLKPGGTLVELCPSHTKIAQEAGIHTMSREEYRRQTQPTGLSVEQIAEQKRQKDLAFLKGL</sequence>
<evidence type="ECO:0000313" key="2">
    <source>
        <dbReference type="Proteomes" id="UP000034175"/>
    </source>
</evidence>
<protein>
    <submittedName>
        <fullName evidence="1">Uncharacterized protein</fullName>
    </submittedName>
</protein>
<gene>
    <name evidence="1" type="ORF">UX39_C0024G0007</name>
</gene>
<dbReference type="EMBL" id="LCMA01000024">
    <property type="protein sequence ID" value="KKU25607.1"/>
    <property type="molecule type" value="Genomic_DNA"/>
</dbReference>
<dbReference type="AlphaFoldDB" id="A0A0G1NZ36"/>
<organism evidence="1 2">
    <name type="scientific">Candidatus Magasanikbacteria bacterium GW2011_GWA2_46_17</name>
    <dbReference type="NCBI Taxonomy" id="1619042"/>
    <lineage>
        <taxon>Bacteria</taxon>
        <taxon>Candidatus Magasanikiibacteriota</taxon>
    </lineage>
</organism>
<evidence type="ECO:0000313" key="1">
    <source>
        <dbReference type="EMBL" id="KKU25607.1"/>
    </source>
</evidence>
<reference evidence="1 2" key="1">
    <citation type="journal article" date="2015" name="Nature">
        <title>rRNA introns, odd ribosomes, and small enigmatic genomes across a large radiation of phyla.</title>
        <authorList>
            <person name="Brown C.T."/>
            <person name="Hug L.A."/>
            <person name="Thomas B.C."/>
            <person name="Sharon I."/>
            <person name="Castelle C.J."/>
            <person name="Singh A."/>
            <person name="Wilkins M.J."/>
            <person name="Williams K.H."/>
            <person name="Banfield J.F."/>
        </authorList>
    </citation>
    <scope>NUCLEOTIDE SEQUENCE [LARGE SCALE GENOMIC DNA]</scope>
</reference>
<accession>A0A0G1NZ36</accession>
<comment type="caution">
    <text evidence="1">The sequence shown here is derived from an EMBL/GenBank/DDBJ whole genome shotgun (WGS) entry which is preliminary data.</text>
</comment>